<protein>
    <recommendedName>
        <fullName evidence="4">DUF2892 domain-containing protein</fullName>
    </recommendedName>
</protein>
<dbReference type="EMBL" id="JAIBOA010000031">
    <property type="protein sequence ID" value="MBW8487171.1"/>
    <property type="molecule type" value="Genomic_DNA"/>
</dbReference>
<dbReference type="RefSeq" id="WP_220170412.1">
    <property type="nucleotide sequence ID" value="NZ_JAIBOA010000031.1"/>
</dbReference>
<name>A0ABS7G3P8_9ACTN</name>
<proteinExistence type="predicted"/>
<feature type="transmembrane region" description="Helical" evidence="1">
    <location>
        <begin position="35"/>
        <end position="58"/>
    </location>
</feature>
<keyword evidence="1" id="KW-0472">Membrane</keyword>
<comment type="caution">
    <text evidence="2">The sequence shown here is derived from an EMBL/GenBank/DDBJ whole genome shotgun (WGS) entry which is preliminary data.</text>
</comment>
<dbReference type="Proteomes" id="UP000774570">
    <property type="component" value="Unassembled WGS sequence"/>
</dbReference>
<evidence type="ECO:0000313" key="2">
    <source>
        <dbReference type="EMBL" id="MBW8487171.1"/>
    </source>
</evidence>
<keyword evidence="3" id="KW-1185">Reference proteome</keyword>
<evidence type="ECO:0000256" key="1">
    <source>
        <dbReference type="SAM" id="Phobius"/>
    </source>
</evidence>
<evidence type="ECO:0008006" key="4">
    <source>
        <dbReference type="Google" id="ProtNLM"/>
    </source>
</evidence>
<reference evidence="2 3" key="1">
    <citation type="submission" date="2021-07" db="EMBL/GenBank/DDBJ databases">
        <title>Actinomadura sp. PM05-2 isolated from lichen.</title>
        <authorList>
            <person name="Somphong A."/>
            <person name="Phongsopitanun W."/>
            <person name="Tanasupawat S."/>
            <person name="Peongsungnone V."/>
        </authorList>
    </citation>
    <scope>NUCLEOTIDE SEQUENCE [LARGE SCALE GENOMIC DNA]</scope>
    <source>
        <strain evidence="2 3">PM05-2</strain>
    </source>
</reference>
<feature type="transmembrane region" description="Helical" evidence="1">
    <location>
        <begin position="12"/>
        <end position="29"/>
    </location>
</feature>
<gene>
    <name evidence="2" type="ORF">K1Y72_32740</name>
</gene>
<accession>A0ABS7G3P8</accession>
<keyword evidence="1" id="KW-0812">Transmembrane</keyword>
<keyword evidence="1" id="KW-1133">Transmembrane helix</keyword>
<evidence type="ECO:0000313" key="3">
    <source>
        <dbReference type="Proteomes" id="UP000774570"/>
    </source>
</evidence>
<sequence length="59" mass="6333">MRERSGAWMRSNGIALRALLVLAGTALFWSRPLGALVALVLAALLAVWFVLAVVLRALS</sequence>
<organism evidence="2 3">
    <name type="scientific">Actinomadura parmotrematis</name>
    <dbReference type="NCBI Taxonomy" id="2864039"/>
    <lineage>
        <taxon>Bacteria</taxon>
        <taxon>Bacillati</taxon>
        <taxon>Actinomycetota</taxon>
        <taxon>Actinomycetes</taxon>
        <taxon>Streptosporangiales</taxon>
        <taxon>Thermomonosporaceae</taxon>
        <taxon>Actinomadura</taxon>
    </lineage>
</organism>